<dbReference type="EMBL" id="AMCI01003778">
    <property type="protein sequence ID" value="EJW99486.1"/>
    <property type="molecule type" value="Genomic_DNA"/>
</dbReference>
<evidence type="ECO:0000313" key="1">
    <source>
        <dbReference type="EMBL" id="EJW99486.1"/>
    </source>
</evidence>
<sequence length="113" mass="12069">MTTKPYRVDLKPDSILASPRLGPINRSSTISIGAAREPARRSNAVSVASTAVIRPEICTRPPPISCRTTGAVTTSPLPFSNRIMAIRLPTLSRVTSLKILAPRPSSSRFTVGS</sequence>
<organism evidence="1">
    <name type="scientific">gut metagenome</name>
    <dbReference type="NCBI Taxonomy" id="749906"/>
    <lineage>
        <taxon>unclassified sequences</taxon>
        <taxon>metagenomes</taxon>
        <taxon>organismal metagenomes</taxon>
    </lineage>
</organism>
<reference evidence="1" key="1">
    <citation type="journal article" date="2012" name="PLoS ONE">
        <title>Gene sets for utilization of primary and secondary nutrition supplies in the distal gut of endangered iberian lynx.</title>
        <authorList>
            <person name="Alcaide M."/>
            <person name="Messina E."/>
            <person name="Richter M."/>
            <person name="Bargiela R."/>
            <person name="Peplies J."/>
            <person name="Huws S.A."/>
            <person name="Newbold C.J."/>
            <person name="Golyshin P.N."/>
            <person name="Simon M.A."/>
            <person name="Lopez G."/>
            <person name="Yakimov M.M."/>
            <person name="Ferrer M."/>
        </authorList>
    </citation>
    <scope>NUCLEOTIDE SEQUENCE</scope>
</reference>
<protein>
    <submittedName>
        <fullName evidence="1">Uncharacterized protein</fullName>
    </submittedName>
</protein>
<name>J9FWV7_9ZZZZ</name>
<dbReference type="AlphaFoldDB" id="J9FWV7"/>
<gene>
    <name evidence="1" type="ORF">EVA_12405</name>
</gene>
<accession>J9FWV7</accession>
<proteinExistence type="predicted"/>
<comment type="caution">
    <text evidence="1">The sequence shown here is derived from an EMBL/GenBank/DDBJ whole genome shotgun (WGS) entry which is preliminary data.</text>
</comment>